<sequence>MQTIVDKWKAMEIKGISYGMMLDDVMSGSPMLLDSRDIYLFESYLISNSNYQNLTTWKIKADKYLSYSNSFGISMAFLSTSSTPISSSFDSTSQFSQIWFGTAIYNFNYFQATDVQYSANDNKLYAFFNPISSYESNQQIFTFCTYMEMELRMEAKF</sequence>
<proteinExistence type="predicted"/>
<gene>
    <name evidence="1" type="ORF">JBS370_LOCUS19985</name>
</gene>
<accession>A0A819GLL6</accession>
<organism evidence="1 2">
    <name type="scientific">Rotaria sordida</name>
    <dbReference type="NCBI Taxonomy" id="392033"/>
    <lineage>
        <taxon>Eukaryota</taxon>
        <taxon>Metazoa</taxon>
        <taxon>Spiralia</taxon>
        <taxon>Gnathifera</taxon>
        <taxon>Rotifera</taxon>
        <taxon>Eurotatoria</taxon>
        <taxon>Bdelloidea</taxon>
        <taxon>Philodinida</taxon>
        <taxon>Philodinidae</taxon>
        <taxon>Rotaria</taxon>
    </lineage>
</organism>
<reference evidence="1" key="1">
    <citation type="submission" date="2021-02" db="EMBL/GenBank/DDBJ databases">
        <authorList>
            <person name="Nowell W R."/>
        </authorList>
    </citation>
    <scope>NUCLEOTIDE SEQUENCE</scope>
</reference>
<comment type="caution">
    <text evidence="1">The sequence shown here is derived from an EMBL/GenBank/DDBJ whole genome shotgun (WGS) entry which is preliminary data.</text>
</comment>
<dbReference type="Proteomes" id="UP000663836">
    <property type="component" value="Unassembled WGS sequence"/>
</dbReference>
<dbReference type="AlphaFoldDB" id="A0A819GLL6"/>
<name>A0A819GLL6_9BILA</name>
<evidence type="ECO:0000313" key="1">
    <source>
        <dbReference type="EMBL" id="CAF3883762.1"/>
    </source>
</evidence>
<evidence type="ECO:0000313" key="2">
    <source>
        <dbReference type="Proteomes" id="UP000663836"/>
    </source>
</evidence>
<protein>
    <submittedName>
        <fullName evidence="1">Uncharacterized protein</fullName>
    </submittedName>
</protein>
<dbReference type="EMBL" id="CAJOBD010002460">
    <property type="protein sequence ID" value="CAF3883762.1"/>
    <property type="molecule type" value="Genomic_DNA"/>
</dbReference>